<dbReference type="EMBL" id="JAMYWD010000003">
    <property type="protein sequence ID" value="KAJ4975202.1"/>
    <property type="molecule type" value="Genomic_DNA"/>
</dbReference>
<dbReference type="Proteomes" id="UP001141806">
    <property type="component" value="Unassembled WGS sequence"/>
</dbReference>
<feature type="repeat" description="PPR" evidence="2">
    <location>
        <begin position="129"/>
        <end position="163"/>
    </location>
</feature>
<dbReference type="AlphaFoldDB" id="A0A9Q0KQY4"/>
<reference evidence="3" key="1">
    <citation type="journal article" date="2023" name="Plant J.">
        <title>The genome of the king protea, Protea cynaroides.</title>
        <authorList>
            <person name="Chang J."/>
            <person name="Duong T.A."/>
            <person name="Schoeman C."/>
            <person name="Ma X."/>
            <person name="Roodt D."/>
            <person name="Barker N."/>
            <person name="Li Z."/>
            <person name="Van de Peer Y."/>
            <person name="Mizrachi E."/>
        </authorList>
    </citation>
    <scope>NUCLEOTIDE SEQUENCE</scope>
    <source>
        <tissue evidence="3">Young leaves</tissue>
    </source>
</reference>
<evidence type="ECO:0000256" key="2">
    <source>
        <dbReference type="PROSITE-ProRule" id="PRU00708"/>
    </source>
</evidence>
<dbReference type="NCBIfam" id="TIGR00756">
    <property type="entry name" value="PPR"/>
    <property type="match status" value="3"/>
</dbReference>
<keyword evidence="4" id="KW-1185">Reference proteome</keyword>
<dbReference type="InterPro" id="IPR002885">
    <property type="entry name" value="PPR_rpt"/>
</dbReference>
<protein>
    <recommendedName>
        <fullName evidence="5">Pentatricopeptide repeat-containing protein</fullName>
    </recommendedName>
</protein>
<evidence type="ECO:0000256" key="1">
    <source>
        <dbReference type="ARBA" id="ARBA00022737"/>
    </source>
</evidence>
<evidence type="ECO:0008006" key="5">
    <source>
        <dbReference type="Google" id="ProtNLM"/>
    </source>
</evidence>
<dbReference type="Pfam" id="PF13041">
    <property type="entry name" value="PPR_2"/>
    <property type="match status" value="2"/>
</dbReference>
<feature type="repeat" description="PPR" evidence="2">
    <location>
        <begin position="44"/>
        <end position="78"/>
    </location>
</feature>
<dbReference type="InterPro" id="IPR011990">
    <property type="entry name" value="TPR-like_helical_dom_sf"/>
</dbReference>
<evidence type="ECO:0000313" key="3">
    <source>
        <dbReference type="EMBL" id="KAJ4975202.1"/>
    </source>
</evidence>
<organism evidence="3 4">
    <name type="scientific">Protea cynaroides</name>
    <dbReference type="NCBI Taxonomy" id="273540"/>
    <lineage>
        <taxon>Eukaryota</taxon>
        <taxon>Viridiplantae</taxon>
        <taxon>Streptophyta</taxon>
        <taxon>Embryophyta</taxon>
        <taxon>Tracheophyta</taxon>
        <taxon>Spermatophyta</taxon>
        <taxon>Magnoliopsida</taxon>
        <taxon>Proteales</taxon>
        <taxon>Proteaceae</taxon>
        <taxon>Protea</taxon>
    </lineage>
</organism>
<feature type="repeat" description="PPR" evidence="2">
    <location>
        <begin position="94"/>
        <end position="128"/>
    </location>
</feature>
<name>A0A9Q0KQY4_9MAGN</name>
<dbReference type="PANTHER" id="PTHR47932:SF63">
    <property type="entry name" value="OS08G0290000 PROTEIN"/>
    <property type="match status" value="1"/>
</dbReference>
<proteinExistence type="predicted"/>
<dbReference type="OrthoDB" id="185373at2759"/>
<comment type="caution">
    <text evidence="3">The sequence shown here is derived from an EMBL/GenBank/DDBJ whole genome shotgun (WGS) entry which is preliminary data.</text>
</comment>
<sequence length="243" mass="27472">MLSVDLPPDQFTYMTLINGYCMEGDLNKALNLHDEMIQKGLLPDVVTYSVLINGLSKQARTREARKFLFRLFYDESVPSDVTYDTLIDHCRNAESKSMIALIKSFCMKGLMDEADQVFESLCQRNWKPNEVAYNVIIHGHSRGGNVRKAFALYEEVVRLGFIPNTITVLALIKALFNEGMNNELNQVINDVLRRCRLADAEISKVLVEINHKEWNMDAVFSVLTEMAKDGLLPNSGETTISTG</sequence>
<dbReference type="GO" id="GO:0003729">
    <property type="term" value="F:mRNA binding"/>
    <property type="evidence" value="ECO:0007669"/>
    <property type="project" value="TreeGrafter"/>
</dbReference>
<evidence type="ECO:0000313" key="4">
    <source>
        <dbReference type="Proteomes" id="UP001141806"/>
    </source>
</evidence>
<keyword evidence="1" id="KW-0677">Repeat</keyword>
<dbReference type="Pfam" id="PF01535">
    <property type="entry name" value="PPR"/>
    <property type="match status" value="1"/>
</dbReference>
<dbReference type="PROSITE" id="PS51375">
    <property type="entry name" value="PPR"/>
    <property type="match status" value="4"/>
</dbReference>
<dbReference type="Gene3D" id="1.25.40.10">
    <property type="entry name" value="Tetratricopeptide repeat domain"/>
    <property type="match status" value="2"/>
</dbReference>
<dbReference type="PANTHER" id="PTHR47932">
    <property type="entry name" value="ATPASE EXPRESSION PROTEIN 3"/>
    <property type="match status" value="1"/>
</dbReference>
<gene>
    <name evidence="3" type="ORF">NE237_000308</name>
</gene>
<feature type="repeat" description="PPR" evidence="2">
    <location>
        <begin position="9"/>
        <end position="43"/>
    </location>
</feature>
<accession>A0A9Q0KQY4</accession>